<evidence type="ECO:0000313" key="3">
    <source>
        <dbReference type="Proteomes" id="UP000214646"/>
    </source>
</evidence>
<dbReference type="EMBL" id="NIDE01000008">
    <property type="protein sequence ID" value="OWK40462.1"/>
    <property type="molecule type" value="Genomic_DNA"/>
</dbReference>
<proteinExistence type="predicted"/>
<reference evidence="3" key="1">
    <citation type="submission" date="2017-06" db="EMBL/GenBank/DDBJ databases">
        <title>Genome analysis of Fimbriiglobus ruber SP5, the first member of the order Planctomycetales with confirmed chitinolytic capability.</title>
        <authorList>
            <person name="Ravin N.V."/>
            <person name="Rakitin A.L."/>
            <person name="Ivanova A.A."/>
            <person name="Beletsky A.V."/>
            <person name="Kulichevskaya I.S."/>
            <person name="Mardanov A.V."/>
            <person name="Dedysh S.N."/>
        </authorList>
    </citation>
    <scope>NUCLEOTIDE SEQUENCE [LARGE SCALE GENOMIC DNA]</scope>
    <source>
        <strain evidence="3">SP5</strain>
    </source>
</reference>
<accession>A0A225DG55</accession>
<dbReference type="AlphaFoldDB" id="A0A225DG55"/>
<keyword evidence="3" id="KW-1185">Reference proteome</keyword>
<comment type="caution">
    <text evidence="2">The sequence shown here is derived from an EMBL/GenBank/DDBJ whole genome shotgun (WGS) entry which is preliminary data.</text>
</comment>
<feature type="compositionally biased region" description="Basic residues" evidence="1">
    <location>
        <begin position="96"/>
        <end position="106"/>
    </location>
</feature>
<protein>
    <submittedName>
        <fullName evidence="2">Uncharacterized protein</fullName>
    </submittedName>
</protein>
<gene>
    <name evidence="2" type="ORF">FRUB_05381</name>
</gene>
<feature type="region of interest" description="Disordered" evidence="1">
    <location>
        <begin position="87"/>
        <end position="110"/>
    </location>
</feature>
<sequence length="136" mass="15591">MPILVGMSGPVTSSGRFPERTRHPSILHPLTWNTPPVAGTGDFRSLVRSVVWYNGATSPHHTGHHHEYQALSLRDLLRRNINRFHLRPKWGGPPTRRIRGPRRPSRCRTWDGLTHSHGRCPRRVDRRGRPGGRRPT</sequence>
<dbReference type="Proteomes" id="UP000214646">
    <property type="component" value="Unassembled WGS sequence"/>
</dbReference>
<organism evidence="2 3">
    <name type="scientific">Fimbriiglobus ruber</name>
    <dbReference type="NCBI Taxonomy" id="1908690"/>
    <lineage>
        <taxon>Bacteria</taxon>
        <taxon>Pseudomonadati</taxon>
        <taxon>Planctomycetota</taxon>
        <taxon>Planctomycetia</taxon>
        <taxon>Gemmatales</taxon>
        <taxon>Gemmataceae</taxon>
        <taxon>Fimbriiglobus</taxon>
    </lineage>
</organism>
<name>A0A225DG55_9BACT</name>
<evidence type="ECO:0000313" key="2">
    <source>
        <dbReference type="EMBL" id="OWK40462.1"/>
    </source>
</evidence>
<evidence type="ECO:0000256" key="1">
    <source>
        <dbReference type="SAM" id="MobiDB-lite"/>
    </source>
</evidence>